<evidence type="ECO:0000256" key="1">
    <source>
        <dbReference type="SAM" id="MobiDB-lite"/>
    </source>
</evidence>
<protein>
    <submittedName>
        <fullName evidence="2">Uncharacterized protein</fullName>
    </submittedName>
</protein>
<evidence type="ECO:0000313" key="2">
    <source>
        <dbReference type="EMBL" id="KAK3276886.1"/>
    </source>
</evidence>
<organism evidence="2 3">
    <name type="scientific">Cymbomonas tetramitiformis</name>
    <dbReference type="NCBI Taxonomy" id="36881"/>
    <lineage>
        <taxon>Eukaryota</taxon>
        <taxon>Viridiplantae</taxon>
        <taxon>Chlorophyta</taxon>
        <taxon>Pyramimonadophyceae</taxon>
        <taxon>Pyramimonadales</taxon>
        <taxon>Pyramimonadaceae</taxon>
        <taxon>Cymbomonas</taxon>
    </lineage>
</organism>
<dbReference type="Proteomes" id="UP001190700">
    <property type="component" value="Unassembled WGS sequence"/>
</dbReference>
<sequence>MGTGIFTVCTAKRHSFEVVLPGLNTRTLDFREARRVFIEAPNAKAFIRTISGRAHLQGEELRGPVARKSPAEGARVKHHNDG</sequence>
<comment type="caution">
    <text evidence="2">The sequence shown here is derived from an EMBL/GenBank/DDBJ whole genome shotgun (WGS) entry which is preliminary data.</text>
</comment>
<evidence type="ECO:0000313" key="3">
    <source>
        <dbReference type="Proteomes" id="UP001190700"/>
    </source>
</evidence>
<accession>A0AAE0L9A5</accession>
<gene>
    <name evidence="2" type="ORF">CYMTET_15073</name>
</gene>
<name>A0AAE0L9A5_9CHLO</name>
<proteinExistence type="predicted"/>
<dbReference type="AlphaFoldDB" id="A0AAE0L9A5"/>
<reference evidence="2 3" key="1">
    <citation type="journal article" date="2015" name="Genome Biol. Evol.">
        <title>Comparative Genomics of a Bacterivorous Green Alga Reveals Evolutionary Causalities and Consequences of Phago-Mixotrophic Mode of Nutrition.</title>
        <authorList>
            <person name="Burns J.A."/>
            <person name="Paasch A."/>
            <person name="Narechania A."/>
            <person name="Kim E."/>
        </authorList>
    </citation>
    <scope>NUCLEOTIDE SEQUENCE [LARGE SCALE GENOMIC DNA]</scope>
    <source>
        <strain evidence="2 3">PLY_AMNH</strain>
    </source>
</reference>
<feature type="region of interest" description="Disordered" evidence="1">
    <location>
        <begin position="58"/>
        <end position="82"/>
    </location>
</feature>
<keyword evidence="3" id="KW-1185">Reference proteome</keyword>
<dbReference type="EMBL" id="LGRX02006332">
    <property type="protein sequence ID" value="KAK3276886.1"/>
    <property type="molecule type" value="Genomic_DNA"/>
</dbReference>